<evidence type="ECO:0000256" key="9">
    <source>
        <dbReference type="ARBA" id="ARBA00040167"/>
    </source>
</evidence>
<keyword evidence="4" id="KW-0350">Heme biosynthesis</keyword>
<evidence type="ECO:0000313" key="13">
    <source>
        <dbReference type="EMBL" id="JAJ07954.1"/>
    </source>
</evidence>
<dbReference type="PANTHER" id="PTHR12390">
    <property type="entry name" value="UROPORPHYRINOGEN III SYNTHASE"/>
    <property type="match status" value="1"/>
</dbReference>
<evidence type="ECO:0000256" key="6">
    <source>
        <dbReference type="ARBA" id="ARBA00023244"/>
    </source>
</evidence>
<dbReference type="SUPFAM" id="SSF69618">
    <property type="entry name" value="HemD-like"/>
    <property type="match status" value="1"/>
</dbReference>
<proteinExistence type="inferred from homology"/>
<dbReference type="InterPro" id="IPR036108">
    <property type="entry name" value="4pyrrol_syn_uPrphyn_synt_sf"/>
</dbReference>
<dbReference type="GO" id="GO:0004852">
    <property type="term" value="F:uroporphyrinogen-III synthase activity"/>
    <property type="evidence" value="ECO:0007669"/>
    <property type="project" value="UniProtKB-EC"/>
</dbReference>
<dbReference type="FunFam" id="3.40.50.10090:FF:000003">
    <property type="entry name" value="uroporphyrinogen-III synthase"/>
    <property type="match status" value="1"/>
</dbReference>
<reference evidence="13" key="3">
    <citation type="submission" date="2015-10" db="EMBL/GenBank/DDBJ databases">
        <authorList>
            <person name="Gilbert D.G."/>
        </authorList>
    </citation>
    <scope>NUCLEOTIDE SEQUENCE</scope>
</reference>
<comment type="function">
    <text evidence="11">Catalyzes cyclization of the linear tetrapyrrole, hydroxymethylbilane, to the macrocyclic uroporphyrinogen III, the branch point for the various sub-pathways leading to the wide diversity of porphyrins. Porphyrins act as cofactors for a multitude of enzymes that perform a variety of processes within the cell such as methionine synthesis (vitamin B12) or oxygen transport (heme).</text>
</comment>
<dbReference type="GO" id="GO:0006785">
    <property type="term" value="P:heme B biosynthetic process"/>
    <property type="evidence" value="ECO:0007669"/>
    <property type="project" value="UniProtKB-ARBA"/>
</dbReference>
<keyword evidence="5" id="KW-0456">Lyase</keyword>
<feature type="domain" description="Tetrapyrrole biosynthesis uroporphyrinogen III synthase" evidence="12">
    <location>
        <begin position="53"/>
        <end position="277"/>
    </location>
</feature>
<dbReference type="UniPathway" id="UPA00251">
    <property type="reaction ID" value="UER00320"/>
</dbReference>
<accession>A0A0P6EQD5</accession>
<protein>
    <recommendedName>
        <fullName evidence="9">Uroporphyrinogen-III synthase</fullName>
        <ecNumber evidence="3">4.2.1.75</ecNumber>
    </recommendedName>
    <alternativeName>
        <fullName evidence="8">Hydroxymethylbilane hydrolyase [cyclizing]</fullName>
    </alternativeName>
    <alternativeName>
        <fullName evidence="7">Uroporphyrinogen-III cosynthase</fullName>
    </alternativeName>
</protein>
<evidence type="ECO:0000256" key="10">
    <source>
        <dbReference type="ARBA" id="ARBA00048617"/>
    </source>
</evidence>
<dbReference type="PANTHER" id="PTHR12390:SF0">
    <property type="entry name" value="UROPORPHYRINOGEN-III SYNTHASE"/>
    <property type="match status" value="1"/>
</dbReference>
<evidence type="ECO:0000256" key="4">
    <source>
        <dbReference type="ARBA" id="ARBA00023133"/>
    </source>
</evidence>
<evidence type="ECO:0000256" key="5">
    <source>
        <dbReference type="ARBA" id="ARBA00023239"/>
    </source>
</evidence>
<dbReference type="GO" id="GO:0006782">
    <property type="term" value="P:protoporphyrinogen IX biosynthetic process"/>
    <property type="evidence" value="ECO:0007669"/>
    <property type="project" value="UniProtKB-UniPathway"/>
</dbReference>
<evidence type="ECO:0000256" key="11">
    <source>
        <dbReference type="ARBA" id="ARBA00060039"/>
    </source>
</evidence>
<dbReference type="EMBL" id="GDIP01215448">
    <property type="protein sequence ID" value="JAJ07954.1"/>
    <property type="molecule type" value="Transcribed_RNA"/>
</dbReference>
<dbReference type="OrthoDB" id="5595751at2759"/>
<reference evidence="14" key="2">
    <citation type="submission" date="2015-10" db="EMBL/GenBank/DDBJ databases">
        <title>EvidentialGene: Evidence-directed Construction of Complete mRNA Transcriptomes without Genomes.</title>
        <authorList>
            <person name="Gilbert D.G."/>
        </authorList>
    </citation>
    <scope>NUCLEOTIDE SEQUENCE</scope>
</reference>
<evidence type="ECO:0000256" key="8">
    <source>
        <dbReference type="ARBA" id="ARBA00032649"/>
    </source>
</evidence>
<organism evidence="14">
    <name type="scientific">Daphnia magna</name>
    <dbReference type="NCBI Taxonomy" id="35525"/>
    <lineage>
        <taxon>Eukaryota</taxon>
        <taxon>Metazoa</taxon>
        <taxon>Ecdysozoa</taxon>
        <taxon>Arthropoda</taxon>
        <taxon>Crustacea</taxon>
        <taxon>Branchiopoda</taxon>
        <taxon>Diplostraca</taxon>
        <taxon>Cladocera</taxon>
        <taxon>Anomopoda</taxon>
        <taxon>Daphniidae</taxon>
        <taxon>Daphnia</taxon>
    </lineage>
</organism>
<dbReference type="EC" id="4.2.1.75" evidence="3"/>
<keyword evidence="6" id="KW-0627">Porphyrin biosynthesis</keyword>
<evidence type="ECO:0000313" key="14">
    <source>
        <dbReference type="EMBL" id="JAN21865.1"/>
    </source>
</evidence>
<evidence type="ECO:0000256" key="2">
    <source>
        <dbReference type="ARBA" id="ARBA00008133"/>
    </source>
</evidence>
<dbReference type="GO" id="GO:0005829">
    <property type="term" value="C:cytosol"/>
    <property type="evidence" value="ECO:0007669"/>
    <property type="project" value="TreeGrafter"/>
</dbReference>
<dbReference type="InterPro" id="IPR039793">
    <property type="entry name" value="UROS/Hem4"/>
</dbReference>
<evidence type="ECO:0000256" key="3">
    <source>
        <dbReference type="ARBA" id="ARBA00013109"/>
    </source>
</evidence>
<dbReference type="CDD" id="cd06578">
    <property type="entry name" value="HemD"/>
    <property type="match status" value="1"/>
</dbReference>
<reference evidence="13" key="1">
    <citation type="submission" date="2015-10" db="EMBL/GenBank/DDBJ databases">
        <title>Daphnia magna gene sets from two clonal populations assembled and annotated with EvidentialGene.</title>
        <authorList>
            <person name="Gilbert D."/>
            <person name="Podicheti R."/>
            <person name="Orsini L."/>
            <person name="Colbourne J."/>
            <person name="Pfrender M."/>
        </authorList>
    </citation>
    <scope>NUCLEOTIDE SEQUENCE</scope>
</reference>
<evidence type="ECO:0000256" key="7">
    <source>
        <dbReference type="ARBA" id="ARBA00031702"/>
    </source>
</evidence>
<dbReference type="InterPro" id="IPR003754">
    <property type="entry name" value="4pyrrol_synth_uPrphyn_synth"/>
</dbReference>
<dbReference type="AlphaFoldDB" id="A0A0P6EQD5"/>
<comment type="similarity">
    <text evidence="2">Belongs to the uroporphyrinogen-III synthase family.</text>
</comment>
<evidence type="ECO:0000259" key="12">
    <source>
        <dbReference type="Pfam" id="PF02602"/>
    </source>
</evidence>
<name>A0A0P6EQD5_9CRUS</name>
<comment type="catalytic activity">
    <reaction evidence="10">
        <text>hydroxymethylbilane = uroporphyrinogen III + H2O</text>
        <dbReference type="Rhea" id="RHEA:18965"/>
        <dbReference type="ChEBI" id="CHEBI:15377"/>
        <dbReference type="ChEBI" id="CHEBI:57308"/>
        <dbReference type="ChEBI" id="CHEBI:57845"/>
        <dbReference type="EC" id="4.2.1.75"/>
    </reaction>
</comment>
<sequence length="286" mass="31795">MSVTLNSVCRNCNNLHCLFEQASYYCLKIMAEGSRGTVALFKSSDENALNDDRYLTLLEENNFTVNLVPTLSFEYQTENLRERLQQPYKYSGIILTSPRSAESVNQAMADLLCAWKEMRHYCVGVKTGETAVNLLGLKNLVGQTCGNAENLSSLIVKDFQKGCIPLPLLFPCSSLKLDTLPRTLAEHNVPIDIVNSYVTVPHPHLRDFVMQLSQKKPDYLVFFSPSGVTFSLPYLKEFGLIASVKNISLGNTTAHALEEAKIGVSRICNKPTPEALIIALNSLQIK</sequence>
<dbReference type="EMBL" id="GDIQ01072872">
    <property type="protein sequence ID" value="JAN21865.1"/>
    <property type="molecule type" value="Transcribed_RNA"/>
</dbReference>
<comment type="pathway">
    <text evidence="1">Porphyrin-containing compound metabolism; protoporphyrin-IX biosynthesis; coproporphyrinogen-III from 5-aminolevulinate: step 3/4.</text>
</comment>
<dbReference type="Pfam" id="PF02602">
    <property type="entry name" value="HEM4"/>
    <property type="match status" value="1"/>
</dbReference>
<evidence type="ECO:0000256" key="1">
    <source>
        <dbReference type="ARBA" id="ARBA00004772"/>
    </source>
</evidence>
<dbReference type="Gene3D" id="3.40.50.10090">
    <property type="match status" value="2"/>
</dbReference>
<dbReference type="GO" id="GO:0006780">
    <property type="term" value="P:uroporphyrinogen III biosynthetic process"/>
    <property type="evidence" value="ECO:0007669"/>
    <property type="project" value="InterPro"/>
</dbReference>